<feature type="transmembrane region" description="Helical" evidence="1">
    <location>
        <begin position="242"/>
        <end position="264"/>
    </location>
</feature>
<feature type="transmembrane region" description="Helical" evidence="1">
    <location>
        <begin position="159"/>
        <end position="177"/>
    </location>
</feature>
<comment type="caution">
    <text evidence="3">The sequence shown here is derived from an EMBL/GenBank/DDBJ whole genome shotgun (WGS) entry which is preliminary data.</text>
</comment>
<feature type="transmembrane region" description="Helical" evidence="1">
    <location>
        <begin position="82"/>
        <end position="99"/>
    </location>
</feature>
<dbReference type="EMBL" id="JABKKJ010000008">
    <property type="protein sequence ID" value="NPE25177.1"/>
    <property type="molecule type" value="Genomic_DNA"/>
</dbReference>
<keyword evidence="1" id="KW-1133">Transmembrane helix</keyword>
<evidence type="ECO:0000259" key="2">
    <source>
        <dbReference type="Pfam" id="PF01757"/>
    </source>
</evidence>
<dbReference type="Pfam" id="PF01757">
    <property type="entry name" value="Acyl_transf_3"/>
    <property type="match status" value="1"/>
</dbReference>
<keyword evidence="3" id="KW-0808">Transferase</keyword>
<evidence type="ECO:0000313" key="4">
    <source>
        <dbReference type="Proteomes" id="UP000820977"/>
    </source>
</evidence>
<accession>A0ABX2B439</accession>
<feature type="transmembrane region" description="Helical" evidence="1">
    <location>
        <begin position="213"/>
        <end position="230"/>
    </location>
</feature>
<dbReference type="RefSeq" id="WP_172344667.1">
    <property type="nucleotide sequence ID" value="NZ_JABKKJ010000008.1"/>
</dbReference>
<keyword evidence="3" id="KW-0012">Acyltransferase</keyword>
<dbReference type="GO" id="GO:0016746">
    <property type="term" value="F:acyltransferase activity"/>
    <property type="evidence" value="ECO:0007669"/>
    <property type="project" value="UniProtKB-KW"/>
</dbReference>
<dbReference type="PANTHER" id="PTHR23028">
    <property type="entry name" value="ACETYLTRANSFERASE"/>
    <property type="match status" value="1"/>
</dbReference>
<name>A0ABX2B439_9BACT</name>
<evidence type="ECO:0000256" key="1">
    <source>
        <dbReference type="SAM" id="Phobius"/>
    </source>
</evidence>
<feature type="transmembrane region" description="Helical" evidence="1">
    <location>
        <begin position="300"/>
        <end position="322"/>
    </location>
</feature>
<feature type="transmembrane region" description="Helical" evidence="1">
    <location>
        <begin position="129"/>
        <end position="147"/>
    </location>
</feature>
<sequence>MNIRQTCFSDLSRYRSELMGLAMIFVMLFHVWLPKSNPMYGLVRCGNVGVDMFLFLSGIGLWYSWTGNRSVVRFFRKRYIRIYPAWLIMACLFYIPNYINTDGGGYSPNLFHLVANIAVNWSFWRIDDLTFWFIPSIMMMYTFTPAYMEAIRRAPSWRWLPVAFMVLAVMVCYYPPVHGAVGHVEIFFSRIPIFLLGINCGELVRTGQKAERSSLWLIVLIFIMSLAMCVEFEESWRGRFPLFLECMVYIPLAVTAMLLLVRVLRHTPSWFNRAMAFVGGVSLEIYLIHAQFVLKYVREWNLGYCLTAVTMIAVSVPLAWLLHKAVGLLATRLEHTGNDKNVKKIV</sequence>
<keyword evidence="4" id="KW-1185">Reference proteome</keyword>
<dbReference type="InterPro" id="IPR050879">
    <property type="entry name" value="Acyltransferase_3"/>
</dbReference>
<dbReference type="PANTHER" id="PTHR23028:SF53">
    <property type="entry name" value="ACYL_TRANSF_3 DOMAIN-CONTAINING PROTEIN"/>
    <property type="match status" value="1"/>
</dbReference>
<feature type="transmembrane region" description="Helical" evidence="1">
    <location>
        <begin position="39"/>
        <end position="62"/>
    </location>
</feature>
<dbReference type="InterPro" id="IPR002656">
    <property type="entry name" value="Acyl_transf_3_dom"/>
</dbReference>
<proteinExistence type="predicted"/>
<keyword evidence="1" id="KW-0812">Transmembrane</keyword>
<reference evidence="3 4" key="1">
    <citation type="submission" date="2020-05" db="EMBL/GenBank/DDBJ databases">
        <title>Distinct polysaccharide utilization as determinants for interspecies competition between intestinal Prevotella spp.</title>
        <authorList>
            <person name="Galvez E.J.C."/>
            <person name="Iljazovic A."/>
            <person name="Strowig T."/>
        </authorList>
    </citation>
    <scope>NUCLEOTIDE SEQUENCE [LARGE SCALE GENOMIC DNA]</scope>
    <source>
        <strain evidence="3 4">PCHR</strain>
    </source>
</reference>
<feature type="transmembrane region" description="Helical" evidence="1">
    <location>
        <begin position="12"/>
        <end position="33"/>
    </location>
</feature>
<organism evidence="3 4">
    <name type="scientific">Xylanibacter caecicola</name>
    <dbReference type="NCBI Taxonomy" id="2736294"/>
    <lineage>
        <taxon>Bacteria</taxon>
        <taxon>Pseudomonadati</taxon>
        <taxon>Bacteroidota</taxon>
        <taxon>Bacteroidia</taxon>
        <taxon>Bacteroidales</taxon>
        <taxon>Prevotellaceae</taxon>
        <taxon>Xylanibacter</taxon>
    </lineage>
</organism>
<evidence type="ECO:0000313" key="3">
    <source>
        <dbReference type="EMBL" id="NPE25177.1"/>
    </source>
</evidence>
<keyword evidence="1" id="KW-0472">Membrane</keyword>
<feature type="transmembrane region" description="Helical" evidence="1">
    <location>
        <begin position="270"/>
        <end position="288"/>
    </location>
</feature>
<gene>
    <name evidence="3" type="ORF">HPS54_06545</name>
</gene>
<dbReference type="Proteomes" id="UP000820977">
    <property type="component" value="Unassembled WGS sequence"/>
</dbReference>
<protein>
    <submittedName>
        <fullName evidence="3">Acyltransferase</fullName>
    </submittedName>
</protein>
<feature type="domain" description="Acyltransferase 3" evidence="2">
    <location>
        <begin position="20"/>
        <end position="322"/>
    </location>
</feature>